<name>A0A397W8Y8_9GLOM</name>
<dbReference type="Pfam" id="PF00072">
    <property type="entry name" value="Response_reg"/>
    <property type="match status" value="1"/>
</dbReference>
<dbReference type="CDD" id="cd16922">
    <property type="entry name" value="HATPase_EvgS-ArcB-TorS-like"/>
    <property type="match status" value="2"/>
</dbReference>
<comment type="caution">
    <text evidence="9">The sequence shown here is derived from an EMBL/GenBank/DDBJ whole genome shotgun (WGS) entry which is preliminary data.</text>
</comment>
<dbReference type="InterPro" id="IPR036097">
    <property type="entry name" value="HisK_dim/P_sf"/>
</dbReference>
<organism evidence="9 10">
    <name type="scientific">Gigaspora rosea</name>
    <dbReference type="NCBI Taxonomy" id="44941"/>
    <lineage>
        <taxon>Eukaryota</taxon>
        <taxon>Fungi</taxon>
        <taxon>Fungi incertae sedis</taxon>
        <taxon>Mucoromycota</taxon>
        <taxon>Glomeromycotina</taxon>
        <taxon>Glomeromycetes</taxon>
        <taxon>Diversisporales</taxon>
        <taxon>Gigasporaceae</taxon>
        <taxon>Gigaspora</taxon>
    </lineage>
</organism>
<keyword evidence="5 9" id="KW-0418">Kinase</keyword>
<dbReference type="SUPFAM" id="SSF52172">
    <property type="entry name" value="CheY-like"/>
    <property type="match status" value="1"/>
</dbReference>
<dbReference type="SMART" id="SM00448">
    <property type="entry name" value="REC"/>
    <property type="match status" value="1"/>
</dbReference>
<keyword evidence="10" id="KW-1185">Reference proteome</keyword>
<dbReference type="SUPFAM" id="SSF55874">
    <property type="entry name" value="ATPase domain of HSP90 chaperone/DNA topoisomerase II/histidine kinase"/>
    <property type="match status" value="2"/>
</dbReference>
<evidence type="ECO:0000256" key="4">
    <source>
        <dbReference type="ARBA" id="ARBA00022679"/>
    </source>
</evidence>
<reference evidence="9 10" key="1">
    <citation type="submission" date="2018-06" db="EMBL/GenBank/DDBJ databases">
        <title>Comparative genomics reveals the genomic features of Rhizophagus irregularis, R. cerebriforme, R. diaphanum and Gigaspora rosea, and their symbiotic lifestyle signature.</title>
        <authorList>
            <person name="Morin E."/>
            <person name="San Clemente H."/>
            <person name="Chen E.C.H."/>
            <person name="De La Providencia I."/>
            <person name="Hainaut M."/>
            <person name="Kuo A."/>
            <person name="Kohler A."/>
            <person name="Murat C."/>
            <person name="Tang N."/>
            <person name="Roy S."/>
            <person name="Loubradou J."/>
            <person name="Henrissat B."/>
            <person name="Grigoriev I.V."/>
            <person name="Corradi N."/>
            <person name="Roux C."/>
            <person name="Martin F.M."/>
        </authorList>
    </citation>
    <scope>NUCLEOTIDE SEQUENCE [LARGE SCALE GENOMIC DNA]</scope>
    <source>
        <strain evidence="9 10">DAOM 194757</strain>
    </source>
</reference>
<feature type="domain" description="Histidine kinase" evidence="7">
    <location>
        <begin position="672"/>
        <end position="908"/>
    </location>
</feature>
<dbReference type="Gene3D" id="1.10.287.130">
    <property type="match status" value="2"/>
</dbReference>
<evidence type="ECO:0000256" key="2">
    <source>
        <dbReference type="ARBA" id="ARBA00012438"/>
    </source>
</evidence>
<protein>
    <recommendedName>
        <fullName evidence="2">histidine kinase</fullName>
        <ecNumber evidence="2">2.7.13.3</ecNumber>
    </recommendedName>
</protein>
<dbReference type="CDD" id="cd00082">
    <property type="entry name" value="HisKA"/>
    <property type="match status" value="2"/>
</dbReference>
<dbReference type="FunFam" id="3.30.565.10:FF:000006">
    <property type="entry name" value="Sensor histidine kinase WalK"/>
    <property type="match status" value="1"/>
</dbReference>
<dbReference type="PRINTS" id="PR00344">
    <property type="entry name" value="BCTRLSENSOR"/>
</dbReference>
<dbReference type="SMART" id="SM00388">
    <property type="entry name" value="HisKA"/>
    <property type="match status" value="2"/>
</dbReference>
<dbReference type="SMART" id="SM00387">
    <property type="entry name" value="HATPase_c"/>
    <property type="match status" value="2"/>
</dbReference>
<dbReference type="InterPro" id="IPR003594">
    <property type="entry name" value="HATPase_dom"/>
</dbReference>
<dbReference type="GO" id="GO:0005886">
    <property type="term" value="C:plasma membrane"/>
    <property type="evidence" value="ECO:0007669"/>
    <property type="project" value="TreeGrafter"/>
</dbReference>
<dbReference type="Pfam" id="PF01590">
    <property type="entry name" value="GAF"/>
    <property type="match status" value="1"/>
</dbReference>
<dbReference type="InterPro" id="IPR003661">
    <property type="entry name" value="HisK_dim/P_dom"/>
</dbReference>
<evidence type="ECO:0000256" key="6">
    <source>
        <dbReference type="PROSITE-ProRule" id="PRU00169"/>
    </source>
</evidence>
<dbReference type="EMBL" id="QKWP01000054">
    <property type="protein sequence ID" value="RIB28833.1"/>
    <property type="molecule type" value="Genomic_DNA"/>
</dbReference>
<evidence type="ECO:0000313" key="9">
    <source>
        <dbReference type="EMBL" id="RIB28833.1"/>
    </source>
</evidence>
<feature type="domain" description="Response regulatory" evidence="8">
    <location>
        <begin position="354"/>
        <end position="470"/>
    </location>
</feature>
<comment type="catalytic activity">
    <reaction evidence="1">
        <text>ATP + protein L-histidine = ADP + protein N-phospho-L-histidine.</text>
        <dbReference type="EC" id="2.7.13.3"/>
    </reaction>
</comment>
<dbReference type="Gene3D" id="3.30.565.10">
    <property type="entry name" value="Histidine kinase-like ATPase, C-terminal domain"/>
    <property type="match status" value="2"/>
</dbReference>
<evidence type="ECO:0000259" key="8">
    <source>
        <dbReference type="PROSITE" id="PS50110"/>
    </source>
</evidence>
<dbReference type="SUPFAM" id="SSF47384">
    <property type="entry name" value="Homodimeric domain of signal transducing histidine kinase"/>
    <property type="match status" value="2"/>
</dbReference>
<dbReference type="AlphaFoldDB" id="A0A397W8Y8"/>
<dbReference type="PROSITE" id="PS50110">
    <property type="entry name" value="RESPONSE_REGULATORY"/>
    <property type="match status" value="1"/>
</dbReference>
<keyword evidence="3 6" id="KW-0597">Phosphoprotein</keyword>
<dbReference type="GO" id="GO:0000155">
    <property type="term" value="F:phosphorelay sensor kinase activity"/>
    <property type="evidence" value="ECO:0007669"/>
    <property type="project" value="InterPro"/>
</dbReference>
<proteinExistence type="predicted"/>
<sequence>MICQLVANQMNTFLLHGKSIEEERKRSKVLDDLNYQKIMFFQGISHELKTPLTLMLSPLEDVINVSPRETPIMSHLQTIRRNSRRLLKLINILLQFSNIEANQLEANYIETDIVEFTQELVSDFKHMARTLCLDFIIDIPHSNEFNHSLSDKIYLDHDMYETIVFNLCSNALKYTWNGSIIIRLYLDYKDKKKLVVLEVSDSGVGIPEVALPNIFQRFYRVESQSSRSHEGTGIGLALVKQLIALHGGDITVTSVVNKGSTFKCWFPIGCEHLPTNQIRFNNVEKPINNGRELCTNRQLYLEECSQWAKNSMPEAQFVRDQLSVDDDWSVGKVFTKEITSPSSTDNLTVRKQHQILIVDDNNDMRSYLSVLLKEFDIIHAHDGGDAIKILKKLDKLPDLILSDIMLPNMNGYELLDALKSNTKTQLIPVILLSAKADEDSKIKGLDKGADDYLIKPFSAQELITRIRANIELSLLRRKIILQQSKQEEINQLLLSITTELFSGSSIKETLKYIAEEIFHRLPCERIIIISNEQDEFKNNKILALYEDSSNPFMEINDIDRNESQIFTNSQEYLNNNSGMNISLDVYCNDVRKNVSILSVEIRLNDGFWGWIKIYRPSNSIWLDSEIDFLQQISNQISLAVTYKSLLEEKVVKEIQIKATELADEAKGQILANTSHELRTPLGAIVGVLSSFEGTKLTADQTDMINVMTRSSDDLLSIINNILDAAKLEAQKITLVNIAFDLLELFDDTIEIFGEKAGFKKIELIINYDVDKLPRYVRSDPERLKQVLFELLSNSIKFTEKGEIILTISMLSQESVDENNENPTYGQMIKKGVLLIELCDTGIGMKPEYIQHAWKSFSQGDMSITRKQDGTGLGLSICKSLVKINGGVINAESQLGKGSKFWFTWNIEILPSMTTISKFKKTPLLNIQFDEQLSYILPHDIKQQRILIIHPIESMRNVMLKYLKMVEKVDSFDTIDKAIKASNTYKELHNQSAYDIAFINFYENNEEVMKAVLELRGLELNGNNLIIIFIAFPDNEGNELAKKLTEKVAGPTSIIYTPITLKKLINQFNHMGKNDNTYKNNTSMCTNENILKRVRDYGLHKIGNESQDIYENVTGRDIKRNCTSGKDFNGKCILCVVCLFSLFCRIVSTSYIL</sequence>
<dbReference type="InterPro" id="IPR036890">
    <property type="entry name" value="HATPase_C_sf"/>
</dbReference>
<gene>
    <name evidence="9" type="ORF">C2G38_1349599</name>
</gene>
<dbReference type="STRING" id="44941.A0A397W8Y8"/>
<evidence type="ECO:0000259" key="7">
    <source>
        <dbReference type="PROSITE" id="PS50109"/>
    </source>
</evidence>
<dbReference type="InterPro" id="IPR029016">
    <property type="entry name" value="GAF-like_dom_sf"/>
</dbReference>
<dbReference type="PANTHER" id="PTHR43047">
    <property type="entry name" value="TWO-COMPONENT HISTIDINE PROTEIN KINASE"/>
    <property type="match status" value="1"/>
</dbReference>
<dbReference type="InterPro" id="IPR004358">
    <property type="entry name" value="Sig_transdc_His_kin-like_C"/>
</dbReference>
<feature type="domain" description="Histidine kinase" evidence="7">
    <location>
        <begin position="43"/>
        <end position="270"/>
    </location>
</feature>
<evidence type="ECO:0000256" key="1">
    <source>
        <dbReference type="ARBA" id="ARBA00000085"/>
    </source>
</evidence>
<feature type="modified residue" description="4-aspartylphosphate" evidence="6">
    <location>
        <position position="403"/>
    </location>
</feature>
<keyword evidence="4" id="KW-0808">Transferase</keyword>
<dbReference type="InterPro" id="IPR005467">
    <property type="entry name" value="His_kinase_dom"/>
</dbReference>
<dbReference type="SUPFAM" id="SSF55781">
    <property type="entry name" value="GAF domain-like"/>
    <property type="match status" value="1"/>
</dbReference>
<dbReference type="Gene3D" id="3.40.50.2300">
    <property type="match status" value="1"/>
</dbReference>
<evidence type="ECO:0000256" key="3">
    <source>
        <dbReference type="ARBA" id="ARBA00022553"/>
    </source>
</evidence>
<dbReference type="InterPro" id="IPR011006">
    <property type="entry name" value="CheY-like_superfamily"/>
</dbReference>
<dbReference type="Pfam" id="PF00512">
    <property type="entry name" value="HisKA"/>
    <property type="match status" value="2"/>
</dbReference>
<dbReference type="EC" id="2.7.13.3" evidence="2"/>
<dbReference type="Gene3D" id="3.30.450.40">
    <property type="match status" value="1"/>
</dbReference>
<dbReference type="GO" id="GO:0009927">
    <property type="term" value="F:histidine phosphotransfer kinase activity"/>
    <property type="evidence" value="ECO:0007669"/>
    <property type="project" value="TreeGrafter"/>
</dbReference>
<accession>A0A397W8Y8</accession>
<dbReference type="InterPro" id="IPR003018">
    <property type="entry name" value="GAF"/>
</dbReference>
<evidence type="ECO:0000256" key="5">
    <source>
        <dbReference type="ARBA" id="ARBA00022777"/>
    </source>
</evidence>
<dbReference type="InterPro" id="IPR001789">
    <property type="entry name" value="Sig_transdc_resp-reg_receiver"/>
</dbReference>
<dbReference type="PANTHER" id="PTHR43047:SF72">
    <property type="entry name" value="OSMOSENSING HISTIDINE PROTEIN KINASE SLN1"/>
    <property type="match status" value="1"/>
</dbReference>
<dbReference type="OrthoDB" id="5378913at2759"/>
<dbReference type="Pfam" id="PF02518">
    <property type="entry name" value="HATPase_c"/>
    <property type="match status" value="2"/>
</dbReference>
<dbReference type="Proteomes" id="UP000266673">
    <property type="component" value="Unassembled WGS sequence"/>
</dbReference>
<dbReference type="PROSITE" id="PS50109">
    <property type="entry name" value="HIS_KIN"/>
    <property type="match status" value="2"/>
</dbReference>
<evidence type="ECO:0000313" key="10">
    <source>
        <dbReference type="Proteomes" id="UP000266673"/>
    </source>
</evidence>